<dbReference type="Pfam" id="PF06835">
    <property type="entry name" value="LptC"/>
    <property type="match status" value="1"/>
</dbReference>
<evidence type="ECO:0000313" key="6">
    <source>
        <dbReference type="EMBL" id="GHD27531.1"/>
    </source>
</evidence>
<evidence type="ECO:0000313" key="7">
    <source>
        <dbReference type="Proteomes" id="UP000610203"/>
    </source>
</evidence>
<dbReference type="NCBIfam" id="TIGR04409">
    <property type="entry name" value="LptC_YrbK"/>
    <property type="match status" value="1"/>
</dbReference>
<keyword evidence="4" id="KW-1133">Transmembrane helix</keyword>
<reference evidence="7" key="1">
    <citation type="journal article" date="2019" name="Int. J. Syst. Evol. Microbiol.">
        <title>The Global Catalogue of Microorganisms (GCM) 10K type strain sequencing project: providing services to taxonomists for standard genome sequencing and annotation.</title>
        <authorList>
            <consortium name="The Broad Institute Genomics Platform"/>
            <consortium name="The Broad Institute Genome Sequencing Center for Infectious Disease"/>
            <person name="Wu L."/>
            <person name="Ma J."/>
        </authorList>
    </citation>
    <scope>NUCLEOTIDE SEQUENCE [LARGE SCALE GENOMIC DNA]</scope>
    <source>
        <strain evidence="7">KCTC 42280</strain>
    </source>
</reference>
<comment type="caution">
    <text evidence="6">The sequence shown here is derived from an EMBL/GenBank/DDBJ whole genome shotgun (WGS) entry which is preliminary data.</text>
</comment>
<sequence>MNTRVLIVLALIIAGIAGWFFQQQGDISPPVSMEATDVDYEATDIKAVQTNEQGDTEYELTAESLTHNPATNEDEMSGITMNWEPSDEQRYRIEAGSAAISQQTGELSLSGGFTLVSEDKADGTSDIEPIKVTGSTLKGNTKSGQVYSDEMVKIEQGMNRFEASSMKANLETGEYEFGQVAVNFSPADRKDKALF</sequence>
<dbReference type="InterPro" id="IPR026265">
    <property type="entry name" value="LptC"/>
</dbReference>
<evidence type="ECO:0000256" key="4">
    <source>
        <dbReference type="ARBA" id="ARBA00022989"/>
    </source>
</evidence>
<protein>
    <recommendedName>
        <fullName evidence="8">LPS export ABC transporter periplasmic protein LptC</fullName>
    </recommendedName>
</protein>
<accession>A0ABQ3GMV3</accession>
<proteinExistence type="predicted"/>
<keyword evidence="2" id="KW-0997">Cell inner membrane</keyword>
<dbReference type="EMBL" id="BMZR01000001">
    <property type="protein sequence ID" value="GHD27531.1"/>
    <property type="molecule type" value="Genomic_DNA"/>
</dbReference>
<organism evidence="6 7">
    <name type="scientific">Psychrobacter glaciei</name>
    <dbReference type="NCBI Taxonomy" id="619771"/>
    <lineage>
        <taxon>Bacteria</taxon>
        <taxon>Pseudomonadati</taxon>
        <taxon>Pseudomonadota</taxon>
        <taxon>Gammaproteobacteria</taxon>
        <taxon>Moraxellales</taxon>
        <taxon>Moraxellaceae</taxon>
        <taxon>Psychrobacter</taxon>
    </lineage>
</organism>
<dbReference type="Gene3D" id="2.60.450.10">
    <property type="entry name" value="Lipopolysaccharide (LPS) transport protein A like domain"/>
    <property type="match status" value="1"/>
</dbReference>
<evidence type="ECO:0000256" key="5">
    <source>
        <dbReference type="ARBA" id="ARBA00023136"/>
    </source>
</evidence>
<gene>
    <name evidence="6" type="ORF">GCM10016272_05890</name>
</gene>
<evidence type="ECO:0000256" key="3">
    <source>
        <dbReference type="ARBA" id="ARBA00022692"/>
    </source>
</evidence>
<keyword evidence="3" id="KW-0812">Transmembrane</keyword>
<dbReference type="Proteomes" id="UP000610203">
    <property type="component" value="Unassembled WGS sequence"/>
</dbReference>
<evidence type="ECO:0000256" key="1">
    <source>
        <dbReference type="ARBA" id="ARBA00022475"/>
    </source>
</evidence>
<evidence type="ECO:0000256" key="2">
    <source>
        <dbReference type="ARBA" id="ARBA00022519"/>
    </source>
</evidence>
<dbReference type="RefSeq" id="WP_189581448.1">
    <property type="nucleotide sequence ID" value="NZ_BMZR01000001.1"/>
</dbReference>
<name>A0ABQ3GMV3_9GAMM</name>
<dbReference type="PANTHER" id="PTHR37481">
    <property type="entry name" value="LIPOPOLYSACCHARIDE EXPORT SYSTEM PROTEIN LPTC"/>
    <property type="match status" value="1"/>
</dbReference>
<evidence type="ECO:0008006" key="8">
    <source>
        <dbReference type="Google" id="ProtNLM"/>
    </source>
</evidence>
<keyword evidence="5" id="KW-0472">Membrane</keyword>
<dbReference type="PANTHER" id="PTHR37481:SF1">
    <property type="entry name" value="LIPOPOLYSACCHARIDE EXPORT SYSTEM PROTEIN LPTC"/>
    <property type="match status" value="1"/>
</dbReference>
<keyword evidence="7" id="KW-1185">Reference proteome</keyword>
<dbReference type="InterPro" id="IPR052363">
    <property type="entry name" value="LPS_export_LptC"/>
</dbReference>
<keyword evidence="1" id="KW-1003">Cell membrane</keyword>
<dbReference type="InterPro" id="IPR010664">
    <property type="entry name" value="LipoPS_assembly_LptC-rel"/>
</dbReference>